<dbReference type="EC" id="5.1.3.14" evidence="3"/>
<evidence type="ECO:0000313" key="3">
    <source>
        <dbReference type="EMBL" id="EAT59575.1"/>
    </source>
</evidence>
<keyword evidence="4" id="KW-1185">Reference proteome</keyword>
<dbReference type="SUPFAM" id="SSF53756">
    <property type="entry name" value="UDP-Glycosyltransferase/glycogen phosphorylase"/>
    <property type="match status" value="1"/>
</dbReference>
<dbReference type="GO" id="GO:0008761">
    <property type="term" value="F:UDP-N-acetylglucosamine 2-epimerase activity"/>
    <property type="evidence" value="ECO:0007669"/>
    <property type="project" value="UniProtKB-EC"/>
</dbReference>
<evidence type="ECO:0000256" key="1">
    <source>
        <dbReference type="RuleBase" id="RU003513"/>
    </source>
</evidence>
<evidence type="ECO:0000259" key="2">
    <source>
        <dbReference type="Pfam" id="PF02350"/>
    </source>
</evidence>
<proteinExistence type="inferred from homology"/>
<evidence type="ECO:0000313" key="4">
    <source>
        <dbReference type="Proteomes" id="UP000004162"/>
    </source>
</evidence>
<organism evidence="3 4">
    <name type="scientific">Chlorobium ferrooxidans DSM 13031</name>
    <dbReference type="NCBI Taxonomy" id="377431"/>
    <lineage>
        <taxon>Bacteria</taxon>
        <taxon>Pseudomonadati</taxon>
        <taxon>Chlorobiota</taxon>
        <taxon>Chlorobiia</taxon>
        <taxon>Chlorobiales</taxon>
        <taxon>Chlorobiaceae</taxon>
        <taxon>Chlorobium/Pelodictyon group</taxon>
        <taxon>Chlorobium</taxon>
    </lineage>
</organism>
<reference evidence="3 4" key="2">
    <citation type="submission" date="2006-07" db="EMBL/GenBank/DDBJ databases">
        <title>Sequencing of the draft genome and assembly of Chlorobium ferroxidans DSM 13031.</title>
        <authorList>
            <consortium name="US DOE Joint Genome Institute (JGI-PGF)"/>
            <person name="Copeland A."/>
            <person name="Lucas S."/>
            <person name="Lapidus A."/>
            <person name="Barry K."/>
            <person name="Glavina del Rio T."/>
            <person name="Dalin E."/>
            <person name="Tice H."/>
            <person name="Bruce D."/>
            <person name="Pitluck S."/>
            <person name="Richardson P."/>
        </authorList>
    </citation>
    <scope>NUCLEOTIDE SEQUENCE [LARGE SCALE GENOMIC DNA]</scope>
    <source>
        <strain evidence="3 4">DSM 13031</strain>
    </source>
</reference>
<gene>
    <name evidence="3" type="ORF">CferDRAFT_1582</name>
</gene>
<dbReference type="OrthoDB" id="9803238at2"/>
<accession>Q0YTH4</accession>
<comment type="similarity">
    <text evidence="1">Belongs to the UDP-N-acetylglucosamine 2-epimerase family.</text>
</comment>
<comment type="caution">
    <text evidence="3">The sequence shown here is derived from an EMBL/GenBank/DDBJ whole genome shotgun (WGS) entry which is preliminary data.</text>
</comment>
<dbReference type="InterPro" id="IPR003331">
    <property type="entry name" value="UDP_GlcNAc_Epimerase_2_dom"/>
</dbReference>
<dbReference type="PANTHER" id="PTHR43174:SF1">
    <property type="entry name" value="UDP-N-ACETYLGLUCOSAMINE 2-EPIMERASE"/>
    <property type="match status" value="1"/>
</dbReference>
<name>Q0YTH4_9CHLB</name>
<feature type="domain" description="UDP-N-acetylglucosamine 2-epimerase" evidence="2">
    <location>
        <begin position="67"/>
        <end position="365"/>
    </location>
</feature>
<dbReference type="Proteomes" id="UP000004162">
    <property type="component" value="Unassembled WGS sequence"/>
</dbReference>
<keyword evidence="1 3" id="KW-0413">Isomerase</keyword>
<dbReference type="RefSeq" id="WP_006365707.1">
    <property type="nucleotide sequence ID" value="NZ_AASE01000003.1"/>
</dbReference>
<dbReference type="EMBL" id="AASE01000003">
    <property type="protein sequence ID" value="EAT59575.1"/>
    <property type="molecule type" value="Genomic_DNA"/>
</dbReference>
<dbReference type="Pfam" id="PF02350">
    <property type="entry name" value="Epimerase_2"/>
    <property type="match status" value="1"/>
</dbReference>
<protein>
    <submittedName>
        <fullName evidence="3">UDP-N-acetylglucosamine 2-epimerase</fullName>
        <ecNumber evidence="3">5.1.3.14</ecNumber>
    </submittedName>
</protein>
<sequence length="369" mass="39611">MKKLLLAAGSRPGILSLAPLYDALKKNGAYQPVALLVSAKGARPLSSDLAACFGIGDDVRTIYLPEGSAVHQLASVMTGMEAILLSEKPDLVLVCGSDNVALGAAVTAAKLGMQVAAVDAGLRSYERSDAEEVNRVVIDAMAEFHFVSEHSGEYNLINEGVADEKVFYSGNLSIDSLVRLMEQANKESAVPVKGIKPKKYALMLLGQGVFSAGKEHIGMLLRVLTELATNITVVMPRIAGFDALLKENLLDAEFIAIENLKLIEPPSHAGLLTLLRDSMLLLTDTEELQAEATVMNVPCLTMMDTSARPSTIEIGTNVLVGLDEEDIKSRIHDILHPGSHQHITSRSKIPEKWDGASAPRIVAVLDRLL</sequence>
<dbReference type="PANTHER" id="PTHR43174">
    <property type="entry name" value="UDP-N-ACETYLGLUCOSAMINE 2-EPIMERASE"/>
    <property type="match status" value="1"/>
</dbReference>
<dbReference type="Gene3D" id="3.40.50.2000">
    <property type="entry name" value="Glycogen Phosphorylase B"/>
    <property type="match status" value="2"/>
</dbReference>
<dbReference type="AlphaFoldDB" id="Q0YTH4"/>
<dbReference type="InterPro" id="IPR029767">
    <property type="entry name" value="WecB-like"/>
</dbReference>
<reference evidence="3 4" key="1">
    <citation type="submission" date="2006-07" db="EMBL/GenBank/DDBJ databases">
        <title>Annotation of the draft genome assembly of Chlorobium ferroxidans DSM 13031.</title>
        <authorList>
            <consortium name="US DOE Joint Genome Institute (JGI-ORNL)"/>
            <person name="Larimer F."/>
            <person name="Land M."/>
            <person name="Hauser L."/>
        </authorList>
    </citation>
    <scope>NUCLEOTIDE SEQUENCE [LARGE SCALE GENOMIC DNA]</scope>
    <source>
        <strain evidence="3 4">DSM 13031</strain>
    </source>
</reference>